<keyword evidence="2" id="KW-1185">Reference proteome</keyword>
<dbReference type="EMBL" id="JAACJM010000249">
    <property type="protein sequence ID" value="KAF5335029.1"/>
    <property type="molecule type" value="Genomic_DNA"/>
</dbReference>
<protein>
    <submittedName>
        <fullName evidence="1">Uncharacterized protein</fullName>
    </submittedName>
</protein>
<dbReference type="AlphaFoldDB" id="A0A8H5C4L8"/>
<evidence type="ECO:0000313" key="1">
    <source>
        <dbReference type="EMBL" id="KAF5335029.1"/>
    </source>
</evidence>
<organism evidence="1 2">
    <name type="scientific">Tetrapyrgos nigripes</name>
    <dbReference type="NCBI Taxonomy" id="182062"/>
    <lineage>
        <taxon>Eukaryota</taxon>
        <taxon>Fungi</taxon>
        <taxon>Dikarya</taxon>
        <taxon>Basidiomycota</taxon>
        <taxon>Agaricomycotina</taxon>
        <taxon>Agaricomycetes</taxon>
        <taxon>Agaricomycetidae</taxon>
        <taxon>Agaricales</taxon>
        <taxon>Marasmiineae</taxon>
        <taxon>Marasmiaceae</taxon>
        <taxon>Tetrapyrgos</taxon>
    </lineage>
</organism>
<evidence type="ECO:0000313" key="2">
    <source>
        <dbReference type="Proteomes" id="UP000559256"/>
    </source>
</evidence>
<name>A0A8H5C4L8_9AGAR</name>
<dbReference type="OrthoDB" id="3026831at2759"/>
<proteinExistence type="predicted"/>
<comment type="caution">
    <text evidence="1">The sequence shown here is derived from an EMBL/GenBank/DDBJ whole genome shotgun (WGS) entry which is preliminary data.</text>
</comment>
<gene>
    <name evidence="1" type="ORF">D9758_016181</name>
</gene>
<sequence>MARIARNFFQNSSHFTVYGGINVNMVEGNSYRYDADQGGLAGDAEGLDDEEFEIIDKPILSMQVLEDITASISSAPFLEPSLKILRCSLRVLAQLEAPESKELLTNLVTMAIRITATVDGHFSDGVCPLDRTVDGLEQCLENVKSCVEEECQWSWISRAIYSRGVAGRVAVLERMLEDVLATFQASLSSTRLAVIKKILIYHPALGSRKNIKSAPTGFISYEDVQTMKNLYRGSSFQVYSARHKNHVVVLKEFCGSRAKQHLQQVLNLSHGLMDPCFLKVKGISTPESSTQFIVFDNACSGSFELKIASALQEDQKQSIRVGFTIVGGISVEPLPNPSTNKKLLSILKTQQAGLAYLRCKGIPLDVLSAKSLEIYITDDNELKIGFAPAKTDVADPPDDAEEDRLWEIFNESCLNTFERANRLLYQEERVALTDESENQTVILDSSESDSSEQFIEESVPVAHSSKARRELSWKVVRQKTTTVELVAQHYQDYLNTSQLKPTGSFALRQLEARTRGLIPGQRHQCSGYKREQITFTTTITENAVISHSTPFLGEICYLCGEQVEQDIDQNPSTYATTANTTANTTKPPPADPFQAQAFFRDFVNNEKQKLNLKRQALIKRKTAELVKFSQSFKLNTPVPNNEKQQLNLKQQALIKRKTAELVKFSQSFKLNTPVPNNEKQQLNLKQQALIKRKTAELVKFSQSFKLNTPVPEGLFTINTTANTTKPPPPDPFQAQAFFRDFVNNEKQKLNLKRQALIKRKTAELVKFSQSFKLNTPVPEGLFTIRQKNG</sequence>
<reference evidence="1 2" key="1">
    <citation type="journal article" date="2020" name="ISME J.">
        <title>Uncovering the hidden diversity of litter-decomposition mechanisms in mushroom-forming fungi.</title>
        <authorList>
            <person name="Floudas D."/>
            <person name="Bentzer J."/>
            <person name="Ahren D."/>
            <person name="Johansson T."/>
            <person name="Persson P."/>
            <person name="Tunlid A."/>
        </authorList>
    </citation>
    <scope>NUCLEOTIDE SEQUENCE [LARGE SCALE GENOMIC DNA]</scope>
    <source>
        <strain evidence="1 2">CBS 291.85</strain>
    </source>
</reference>
<dbReference type="Proteomes" id="UP000559256">
    <property type="component" value="Unassembled WGS sequence"/>
</dbReference>
<accession>A0A8H5C4L8</accession>